<dbReference type="EMBL" id="AODM01000005">
    <property type="protein sequence ID" value="EUJ64739.1"/>
    <property type="molecule type" value="Genomic_DNA"/>
</dbReference>
<proteinExistence type="predicted"/>
<name>W7DIM6_9LIST</name>
<evidence type="ECO:0000313" key="2">
    <source>
        <dbReference type="Proteomes" id="UP000019241"/>
    </source>
</evidence>
<evidence type="ECO:0008006" key="3">
    <source>
        <dbReference type="Google" id="ProtNLM"/>
    </source>
</evidence>
<evidence type="ECO:0000313" key="1">
    <source>
        <dbReference type="EMBL" id="EUJ64739.1"/>
    </source>
</evidence>
<dbReference type="PATRIC" id="fig|1265822.4.peg.197"/>
<dbReference type="RefSeq" id="WP_128080285.1">
    <property type="nucleotide sequence ID" value="NZ_AODM01000005.1"/>
</dbReference>
<dbReference type="Proteomes" id="UP000019241">
    <property type="component" value="Unassembled WGS sequence"/>
</dbReference>
<dbReference type="AlphaFoldDB" id="W7DIM6"/>
<sequence length="99" mass="11577">MKDLEPYREAISQSGAKAFRYTNQNTPVETRFLKRSEGMNIIDDGLTAELYYSAEYGPYVEYGTRFMYGRYFMKRGMQQVRPEFSAAMRRAQRKQMGGS</sequence>
<accession>W7DIM6</accession>
<protein>
    <recommendedName>
        <fullName evidence="3">HK97 gp10 family phage protein</fullName>
    </recommendedName>
</protein>
<gene>
    <name evidence="1" type="ORF">MCOL2_00955</name>
</gene>
<organism evidence="1 2">
    <name type="scientific">Listeria fleischmannii FSL S10-1203</name>
    <dbReference type="NCBI Taxonomy" id="1265822"/>
    <lineage>
        <taxon>Bacteria</taxon>
        <taxon>Bacillati</taxon>
        <taxon>Bacillota</taxon>
        <taxon>Bacilli</taxon>
        <taxon>Bacillales</taxon>
        <taxon>Listeriaceae</taxon>
        <taxon>Listeria</taxon>
    </lineage>
</organism>
<comment type="caution">
    <text evidence="1">The sequence shown here is derived from an EMBL/GenBank/DDBJ whole genome shotgun (WGS) entry which is preliminary data.</text>
</comment>
<reference evidence="1 2" key="1">
    <citation type="submission" date="2012-12" db="EMBL/GenBank/DDBJ databases">
        <title>Novel taxa of Listeriaceae from agricultural environments in the United States.</title>
        <authorList>
            <person name="den Bakker H.C."/>
            <person name="Allred A."/>
            <person name="Warchocki S."/>
            <person name="Wright E.M."/>
            <person name="Burrell A."/>
            <person name="Nightingale K.K."/>
            <person name="Kephart D."/>
            <person name="Wiedmann M."/>
        </authorList>
    </citation>
    <scope>NUCLEOTIDE SEQUENCE [LARGE SCALE GENOMIC DNA]</scope>
    <source>
        <strain evidence="1 2">FSL S10-1203</strain>
    </source>
</reference>